<evidence type="ECO:0000313" key="2">
    <source>
        <dbReference type="Proteomes" id="UP000621799"/>
    </source>
</evidence>
<dbReference type="InterPro" id="IPR013481">
    <property type="entry name" value="NarM"/>
</dbReference>
<organism evidence="1 2">
    <name type="scientific">Zarconia navalis LEGE 11467</name>
    <dbReference type="NCBI Taxonomy" id="1828826"/>
    <lineage>
        <taxon>Bacteria</taxon>
        <taxon>Bacillati</taxon>
        <taxon>Cyanobacteriota</taxon>
        <taxon>Cyanophyceae</taxon>
        <taxon>Oscillatoriophycideae</taxon>
        <taxon>Oscillatoriales</taxon>
        <taxon>Oscillatoriales incertae sedis</taxon>
        <taxon>Zarconia</taxon>
        <taxon>Zarconia navalis</taxon>
    </lineage>
</organism>
<keyword evidence="2" id="KW-1185">Reference proteome</keyword>
<name>A0A928VVX3_9CYAN</name>
<sequence length="150" mass="17400">MTQFFKFEADFVESLRCVPMQVRFKLDTCGIKLKLTQWHRFNQGGRTALVEMPCQTESEIQAYREFLCCLVRERTGVEAKELDVDTRPLWNISDRLPTHLQEKAQTMGVTIAINQWAALTPLQRFALIKLSRPSHENNNFLPALQEFALV</sequence>
<dbReference type="Proteomes" id="UP000621799">
    <property type="component" value="Unassembled WGS sequence"/>
</dbReference>
<dbReference type="AlphaFoldDB" id="A0A928VVX3"/>
<accession>A0A928VVX3</accession>
<reference evidence="1" key="1">
    <citation type="submission" date="2020-10" db="EMBL/GenBank/DDBJ databases">
        <authorList>
            <person name="Castelo-Branco R."/>
            <person name="Eusebio N."/>
            <person name="Adriana R."/>
            <person name="Vieira A."/>
            <person name="Brugerolle De Fraissinette N."/>
            <person name="Rezende De Castro R."/>
            <person name="Schneider M.P."/>
            <person name="Vasconcelos V."/>
            <person name="Leao P.N."/>
        </authorList>
    </citation>
    <scope>NUCLEOTIDE SEQUENCE</scope>
    <source>
        <strain evidence="1">LEGE 11467</strain>
    </source>
</reference>
<gene>
    <name evidence="1" type="ORF">IQ235_10545</name>
</gene>
<proteinExistence type="predicted"/>
<protein>
    <submittedName>
        <fullName evidence="1">Nitrate reductase associated protein</fullName>
    </submittedName>
</protein>
<comment type="caution">
    <text evidence="1">The sequence shown here is derived from an EMBL/GenBank/DDBJ whole genome shotgun (WGS) entry which is preliminary data.</text>
</comment>
<dbReference type="NCBIfam" id="TIGR02664">
    <property type="entry name" value="nitr_red_assoc"/>
    <property type="match status" value="1"/>
</dbReference>
<dbReference type="Pfam" id="PF09655">
    <property type="entry name" value="Nitr_red_assoc"/>
    <property type="match status" value="1"/>
</dbReference>
<dbReference type="RefSeq" id="WP_264321440.1">
    <property type="nucleotide sequence ID" value="NZ_JADEXN010000165.1"/>
</dbReference>
<dbReference type="EMBL" id="JADEXN010000165">
    <property type="protein sequence ID" value="MBE9041217.1"/>
    <property type="molecule type" value="Genomic_DNA"/>
</dbReference>
<evidence type="ECO:0000313" key="1">
    <source>
        <dbReference type="EMBL" id="MBE9041217.1"/>
    </source>
</evidence>